<organism evidence="5 6">
    <name type="scientific">Brachymonas denitrificans DSM 15123</name>
    <dbReference type="NCBI Taxonomy" id="1121117"/>
    <lineage>
        <taxon>Bacteria</taxon>
        <taxon>Pseudomonadati</taxon>
        <taxon>Pseudomonadota</taxon>
        <taxon>Betaproteobacteria</taxon>
        <taxon>Burkholderiales</taxon>
        <taxon>Comamonadaceae</taxon>
        <taxon>Brachymonas</taxon>
    </lineage>
</organism>
<evidence type="ECO:0000313" key="6">
    <source>
        <dbReference type="Proteomes" id="UP000199531"/>
    </source>
</evidence>
<feature type="region of interest" description="Disordered" evidence="3">
    <location>
        <begin position="244"/>
        <end position="321"/>
    </location>
</feature>
<evidence type="ECO:0000313" key="5">
    <source>
        <dbReference type="EMBL" id="SEN05541.1"/>
    </source>
</evidence>
<dbReference type="Pfam" id="PF04333">
    <property type="entry name" value="MlaA"/>
    <property type="match status" value="1"/>
</dbReference>
<keyword evidence="5" id="KW-0449">Lipoprotein</keyword>
<keyword evidence="2 4" id="KW-0732">Signal</keyword>
<dbReference type="EMBL" id="FOCW01000001">
    <property type="protein sequence ID" value="SEN05541.1"/>
    <property type="molecule type" value="Genomic_DNA"/>
</dbReference>
<name>A0A1H8DDU9_9BURK</name>
<dbReference type="AlphaFoldDB" id="A0A1H8DDU9"/>
<feature type="signal peptide" evidence="4">
    <location>
        <begin position="1"/>
        <end position="29"/>
    </location>
</feature>
<feature type="compositionally biased region" description="Low complexity" evidence="3">
    <location>
        <begin position="266"/>
        <end position="293"/>
    </location>
</feature>
<sequence>MNHPSTAIRRTALRRTTAVLCLGSAAVLAGCATGPNAHPRDPLEPWNRGVYKFNDAVDQAVLKPVATVYTKVTPNFVQSGVRNFFNNLTDAWSAINSALQFKGQEAMDNFWRFTINTTFGLGGVFDVASEAQIPRVKQDFGLTLGRWGVGTGPYLMLPLLGPSTVRDTVALPVDMNGNPIGAIEHVPTRNQVNALSVINQRAQLLDASDLLNQAALDPYSVLRDAYLHTRDAGKRSAALAASAGASAPADGADSDGYEPPPEGMEGEAPAATPASAASASVPAAPAAPSGPGADSDGYEPPPEGFEPESGAPVQKGPTPYYVPAVPQLLEHLDPNWGTNFWRR</sequence>
<dbReference type="Proteomes" id="UP000199531">
    <property type="component" value="Unassembled WGS sequence"/>
</dbReference>
<reference evidence="5 6" key="1">
    <citation type="submission" date="2016-10" db="EMBL/GenBank/DDBJ databases">
        <authorList>
            <person name="de Groot N.N."/>
        </authorList>
    </citation>
    <scope>NUCLEOTIDE SEQUENCE [LARGE SCALE GENOMIC DNA]</scope>
    <source>
        <strain evidence="5 6">DSM 15123</strain>
    </source>
</reference>
<comment type="similarity">
    <text evidence="1">Belongs to the MlaA family.</text>
</comment>
<evidence type="ECO:0000256" key="1">
    <source>
        <dbReference type="ARBA" id="ARBA00010634"/>
    </source>
</evidence>
<evidence type="ECO:0000256" key="2">
    <source>
        <dbReference type="ARBA" id="ARBA00022729"/>
    </source>
</evidence>
<dbReference type="GO" id="GO:0120010">
    <property type="term" value="P:intermembrane phospholipid transfer"/>
    <property type="evidence" value="ECO:0007669"/>
    <property type="project" value="TreeGrafter"/>
</dbReference>
<dbReference type="PANTHER" id="PTHR30035">
    <property type="entry name" value="LIPOPROTEIN VACJ-RELATED"/>
    <property type="match status" value="1"/>
</dbReference>
<dbReference type="InterPro" id="IPR007428">
    <property type="entry name" value="MlaA"/>
</dbReference>
<proteinExistence type="inferred from homology"/>
<evidence type="ECO:0000256" key="3">
    <source>
        <dbReference type="SAM" id="MobiDB-lite"/>
    </source>
</evidence>
<keyword evidence="6" id="KW-1185">Reference proteome</keyword>
<dbReference type="OrthoDB" id="9785326at2"/>
<dbReference type="GO" id="GO:0016020">
    <property type="term" value="C:membrane"/>
    <property type="evidence" value="ECO:0007669"/>
    <property type="project" value="InterPro"/>
</dbReference>
<protein>
    <submittedName>
        <fullName evidence="5">MlaA lipoprotein</fullName>
    </submittedName>
</protein>
<accession>A0A1H8DDU9</accession>
<dbReference type="PRINTS" id="PR01805">
    <property type="entry name" value="VACJLIPOPROT"/>
</dbReference>
<dbReference type="STRING" id="1121117.SAMN02745977_00291"/>
<dbReference type="RefSeq" id="WP_091813037.1">
    <property type="nucleotide sequence ID" value="NZ_FOCW01000001.1"/>
</dbReference>
<dbReference type="PANTHER" id="PTHR30035:SF3">
    <property type="entry name" value="INTERMEMBRANE PHOSPHOLIPID TRANSPORT SYSTEM LIPOPROTEIN MLAA"/>
    <property type="match status" value="1"/>
</dbReference>
<evidence type="ECO:0000256" key="4">
    <source>
        <dbReference type="SAM" id="SignalP"/>
    </source>
</evidence>
<gene>
    <name evidence="5" type="ORF">SAMN02745977_00291</name>
</gene>
<feature type="chain" id="PRO_5011697584" evidence="4">
    <location>
        <begin position="30"/>
        <end position="343"/>
    </location>
</feature>